<gene>
    <name evidence="5" type="ORF">COS54_00610</name>
</gene>
<evidence type="ECO:0000256" key="1">
    <source>
        <dbReference type="ARBA" id="ARBA00006534"/>
    </source>
</evidence>
<protein>
    <submittedName>
        <fullName evidence="5">Peptidase</fullName>
    </submittedName>
</protein>
<proteinExistence type="inferred from homology"/>
<comment type="similarity">
    <text evidence="1">Belongs to the peptidase S51 family.</text>
</comment>
<evidence type="ECO:0000313" key="5">
    <source>
        <dbReference type="EMBL" id="PIV01697.1"/>
    </source>
</evidence>
<accession>A0A2M7BF37</accession>
<dbReference type="PANTHER" id="PTHR20842">
    <property type="entry name" value="PROTEASE S51 ALPHA-ASPARTYL DIPEPTIDASE"/>
    <property type="match status" value="1"/>
</dbReference>
<sequence>MKKLFLTSTGLPKETRNYFLKLLDKDPKITTVAFIPTAADPEEDKWFVNSAIDEILEIGMKIVELDLKKENKESLNSKLANCDVIYVNGGNTFYLMDWVRKSGFDQVITKLINEGKIYVGVSAGSIIPGPNIEVAGWGDGDKNIVNLTDFKGLNLVNFAVSPHFVESDRKLLLQMSKKVDYPIAALNNLQAVMIVNEKIEIVGSGEKIFLI</sequence>
<evidence type="ECO:0000256" key="4">
    <source>
        <dbReference type="ARBA" id="ARBA00022825"/>
    </source>
</evidence>
<dbReference type="InterPro" id="IPR005320">
    <property type="entry name" value="Peptidase_S51"/>
</dbReference>
<dbReference type="PANTHER" id="PTHR20842:SF0">
    <property type="entry name" value="ALPHA-ASPARTYL DIPEPTIDASE"/>
    <property type="match status" value="1"/>
</dbReference>
<comment type="caution">
    <text evidence="5">The sequence shown here is derived from an EMBL/GenBank/DDBJ whole genome shotgun (WGS) entry which is preliminary data.</text>
</comment>
<dbReference type="GO" id="GO:0008236">
    <property type="term" value="F:serine-type peptidase activity"/>
    <property type="evidence" value="ECO:0007669"/>
    <property type="project" value="UniProtKB-KW"/>
</dbReference>
<keyword evidence="3" id="KW-0378">Hydrolase</keyword>
<dbReference type="Proteomes" id="UP000229631">
    <property type="component" value="Unassembled WGS sequence"/>
</dbReference>
<reference evidence="6" key="1">
    <citation type="submission" date="2017-09" db="EMBL/GenBank/DDBJ databases">
        <title>Depth-based differentiation of microbial function through sediment-hosted aquifers and enrichment of novel symbionts in the deep terrestrial subsurface.</title>
        <authorList>
            <person name="Probst A.J."/>
            <person name="Ladd B."/>
            <person name="Jarett J.K."/>
            <person name="Geller-Mcgrath D.E."/>
            <person name="Sieber C.M.K."/>
            <person name="Emerson J.B."/>
            <person name="Anantharaman K."/>
            <person name="Thomas B.C."/>
            <person name="Malmstrom R."/>
            <person name="Stieglmeier M."/>
            <person name="Klingl A."/>
            <person name="Woyke T."/>
            <person name="Ryan C.M."/>
            <person name="Banfield J.F."/>
        </authorList>
    </citation>
    <scope>NUCLEOTIDE SEQUENCE [LARGE SCALE GENOMIC DNA]</scope>
</reference>
<evidence type="ECO:0000313" key="6">
    <source>
        <dbReference type="Proteomes" id="UP000229631"/>
    </source>
</evidence>
<dbReference type="GO" id="GO:0006508">
    <property type="term" value="P:proteolysis"/>
    <property type="evidence" value="ECO:0007669"/>
    <property type="project" value="UniProtKB-KW"/>
</dbReference>
<evidence type="ECO:0000256" key="3">
    <source>
        <dbReference type="ARBA" id="ARBA00022801"/>
    </source>
</evidence>
<dbReference type="AlphaFoldDB" id="A0A2M7BF37"/>
<keyword evidence="2" id="KW-0645">Protease</keyword>
<dbReference type="SUPFAM" id="SSF52317">
    <property type="entry name" value="Class I glutamine amidotransferase-like"/>
    <property type="match status" value="1"/>
</dbReference>
<organism evidence="5 6">
    <name type="scientific">Candidatus Shapirobacteria bacterium CG03_land_8_20_14_0_80_39_12</name>
    <dbReference type="NCBI Taxonomy" id="1974879"/>
    <lineage>
        <taxon>Bacteria</taxon>
        <taxon>Candidatus Shapironibacteriota</taxon>
    </lineage>
</organism>
<dbReference type="InterPro" id="IPR029062">
    <property type="entry name" value="Class_I_gatase-like"/>
</dbReference>
<name>A0A2M7BF37_9BACT</name>
<dbReference type="Gene3D" id="3.40.50.880">
    <property type="match status" value="1"/>
</dbReference>
<dbReference type="Pfam" id="PF03575">
    <property type="entry name" value="Peptidase_S51"/>
    <property type="match status" value="1"/>
</dbReference>
<evidence type="ECO:0000256" key="2">
    <source>
        <dbReference type="ARBA" id="ARBA00022670"/>
    </source>
</evidence>
<keyword evidence="4" id="KW-0720">Serine protease</keyword>
<dbReference type="EMBL" id="PEVC01000015">
    <property type="protein sequence ID" value="PIV01697.1"/>
    <property type="molecule type" value="Genomic_DNA"/>
</dbReference>